<feature type="chain" id="PRO_5042283809" description="Secreted protein" evidence="1">
    <location>
        <begin position="16"/>
        <end position="112"/>
    </location>
</feature>
<organism evidence="2 3">
    <name type="scientific">Podospora didyma</name>
    <dbReference type="NCBI Taxonomy" id="330526"/>
    <lineage>
        <taxon>Eukaryota</taxon>
        <taxon>Fungi</taxon>
        <taxon>Dikarya</taxon>
        <taxon>Ascomycota</taxon>
        <taxon>Pezizomycotina</taxon>
        <taxon>Sordariomycetes</taxon>
        <taxon>Sordariomycetidae</taxon>
        <taxon>Sordariales</taxon>
        <taxon>Podosporaceae</taxon>
        <taxon>Podospora</taxon>
    </lineage>
</organism>
<reference evidence="2" key="1">
    <citation type="journal article" date="2023" name="Mol. Phylogenet. Evol.">
        <title>Genome-scale phylogeny and comparative genomics of the fungal order Sordariales.</title>
        <authorList>
            <person name="Hensen N."/>
            <person name="Bonometti L."/>
            <person name="Westerberg I."/>
            <person name="Brannstrom I.O."/>
            <person name="Guillou S."/>
            <person name="Cros-Aarteil S."/>
            <person name="Calhoun S."/>
            <person name="Haridas S."/>
            <person name="Kuo A."/>
            <person name="Mondo S."/>
            <person name="Pangilinan J."/>
            <person name="Riley R."/>
            <person name="LaButti K."/>
            <person name="Andreopoulos B."/>
            <person name="Lipzen A."/>
            <person name="Chen C."/>
            <person name="Yan M."/>
            <person name="Daum C."/>
            <person name="Ng V."/>
            <person name="Clum A."/>
            <person name="Steindorff A."/>
            <person name="Ohm R.A."/>
            <person name="Martin F."/>
            <person name="Silar P."/>
            <person name="Natvig D.O."/>
            <person name="Lalanne C."/>
            <person name="Gautier V."/>
            <person name="Ament-Velasquez S.L."/>
            <person name="Kruys A."/>
            <person name="Hutchinson M.I."/>
            <person name="Powell A.J."/>
            <person name="Barry K."/>
            <person name="Miller A.N."/>
            <person name="Grigoriev I.V."/>
            <person name="Debuchy R."/>
            <person name="Gladieux P."/>
            <person name="Hiltunen Thoren M."/>
            <person name="Johannesson H."/>
        </authorList>
    </citation>
    <scope>NUCLEOTIDE SEQUENCE</scope>
    <source>
        <strain evidence="2">CBS 232.78</strain>
    </source>
</reference>
<feature type="signal peptide" evidence="1">
    <location>
        <begin position="1"/>
        <end position="15"/>
    </location>
</feature>
<accession>A0AAE0TW67</accession>
<evidence type="ECO:0000256" key="1">
    <source>
        <dbReference type="SAM" id="SignalP"/>
    </source>
</evidence>
<keyword evidence="3" id="KW-1185">Reference proteome</keyword>
<evidence type="ECO:0000313" key="3">
    <source>
        <dbReference type="Proteomes" id="UP001285441"/>
    </source>
</evidence>
<name>A0AAE0TW67_9PEZI</name>
<gene>
    <name evidence="2" type="ORF">B0H63DRAFT_212948</name>
</gene>
<dbReference type="AlphaFoldDB" id="A0AAE0TW67"/>
<reference evidence="2" key="2">
    <citation type="submission" date="2023-06" db="EMBL/GenBank/DDBJ databases">
        <authorList>
            <consortium name="Lawrence Berkeley National Laboratory"/>
            <person name="Haridas S."/>
            <person name="Hensen N."/>
            <person name="Bonometti L."/>
            <person name="Westerberg I."/>
            <person name="Brannstrom I.O."/>
            <person name="Guillou S."/>
            <person name="Cros-Aarteil S."/>
            <person name="Calhoun S."/>
            <person name="Kuo A."/>
            <person name="Mondo S."/>
            <person name="Pangilinan J."/>
            <person name="Riley R."/>
            <person name="LaButti K."/>
            <person name="Andreopoulos B."/>
            <person name="Lipzen A."/>
            <person name="Chen C."/>
            <person name="Yanf M."/>
            <person name="Daum C."/>
            <person name="Ng V."/>
            <person name="Clum A."/>
            <person name="Steindorff A."/>
            <person name="Ohm R."/>
            <person name="Martin F."/>
            <person name="Silar P."/>
            <person name="Natvig D."/>
            <person name="Lalanne C."/>
            <person name="Gautier V."/>
            <person name="Ament-velasquez S.L."/>
            <person name="Kruys A."/>
            <person name="Hutchinson M.I."/>
            <person name="Powell A.J."/>
            <person name="Barry K."/>
            <person name="Miller A.N."/>
            <person name="Grigoriev I.V."/>
            <person name="Debuchy R."/>
            <person name="Gladieux P."/>
            <person name="Thoren M.H."/>
            <person name="Johannesson H."/>
        </authorList>
    </citation>
    <scope>NUCLEOTIDE SEQUENCE</scope>
    <source>
        <strain evidence="2">CBS 232.78</strain>
    </source>
</reference>
<protein>
    <recommendedName>
        <fullName evidence="4">Secreted protein</fullName>
    </recommendedName>
</protein>
<proteinExistence type="predicted"/>
<sequence>MADGWWCMAAGLAWSGPLCHPQSACLSSCPTSTSSGPCSLLPRGRTSRRIDRGMTSCLEHSSFQRSAEPVFQIRPRDWPLWKGHGGLGYCPRPGRLTRKPCRRQSPFLPVPN</sequence>
<dbReference type="EMBL" id="JAULSW010000005">
    <property type="protein sequence ID" value="KAK3381713.1"/>
    <property type="molecule type" value="Genomic_DNA"/>
</dbReference>
<evidence type="ECO:0000313" key="2">
    <source>
        <dbReference type="EMBL" id="KAK3381713.1"/>
    </source>
</evidence>
<dbReference type="Proteomes" id="UP001285441">
    <property type="component" value="Unassembled WGS sequence"/>
</dbReference>
<evidence type="ECO:0008006" key="4">
    <source>
        <dbReference type="Google" id="ProtNLM"/>
    </source>
</evidence>
<comment type="caution">
    <text evidence="2">The sequence shown here is derived from an EMBL/GenBank/DDBJ whole genome shotgun (WGS) entry which is preliminary data.</text>
</comment>
<keyword evidence="1" id="KW-0732">Signal</keyword>